<accession>A0A4Y2ARR0</accession>
<organism evidence="1 2">
    <name type="scientific">Araneus ventricosus</name>
    <name type="common">Orbweaver spider</name>
    <name type="synonym">Epeira ventricosa</name>
    <dbReference type="NCBI Taxonomy" id="182803"/>
    <lineage>
        <taxon>Eukaryota</taxon>
        <taxon>Metazoa</taxon>
        <taxon>Ecdysozoa</taxon>
        <taxon>Arthropoda</taxon>
        <taxon>Chelicerata</taxon>
        <taxon>Arachnida</taxon>
        <taxon>Araneae</taxon>
        <taxon>Araneomorphae</taxon>
        <taxon>Entelegynae</taxon>
        <taxon>Araneoidea</taxon>
        <taxon>Araneidae</taxon>
        <taxon>Araneus</taxon>
    </lineage>
</organism>
<proteinExistence type="predicted"/>
<dbReference type="AlphaFoldDB" id="A0A4Y2ARR0"/>
<evidence type="ECO:0000313" key="1">
    <source>
        <dbReference type="EMBL" id="GBL82652.1"/>
    </source>
</evidence>
<keyword evidence="2" id="KW-1185">Reference proteome</keyword>
<evidence type="ECO:0000313" key="2">
    <source>
        <dbReference type="Proteomes" id="UP000499080"/>
    </source>
</evidence>
<sequence>MDANSVNNEFPFIGRMTPAFSNTSDLLNYNQFLSHRIQWRKYGHFEDPDSSPDVRANSRLSGCMVTLCKPDRPLQLVKEVCSGVAKRILILFISDF</sequence>
<protein>
    <submittedName>
        <fullName evidence="1">Uncharacterized protein</fullName>
    </submittedName>
</protein>
<reference evidence="1 2" key="1">
    <citation type="journal article" date="2019" name="Sci. Rep.">
        <title>Orb-weaving spider Araneus ventricosus genome elucidates the spidroin gene catalogue.</title>
        <authorList>
            <person name="Kono N."/>
            <person name="Nakamura H."/>
            <person name="Ohtoshi R."/>
            <person name="Moran D.A.P."/>
            <person name="Shinohara A."/>
            <person name="Yoshida Y."/>
            <person name="Fujiwara M."/>
            <person name="Mori M."/>
            <person name="Tomita M."/>
            <person name="Arakawa K."/>
        </authorList>
    </citation>
    <scope>NUCLEOTIDE SEQUENCE [LARGE SCALE GENOMIC DNA]</scope>
</reference>
<dbReference type="EMBL" id="BGPR01000029">
    <property type="protein sequence ID" value="GBL82652.1"/>
    <property type="molecule type" value="Genomic_DNA"/>
</dbReference>
<dbReference type="Proteomes" id="UP000499080">
    <property type="component" value="Unassembled WGS sequence"/>
</dbReference>
<name>A0A4Y2ARR0_ARAVE</name>
<comment type="caution">
    <text evidence="1">The sequence shown here is derived from an EMBL/GenBank/DDBJ whole genome shotgun (WGS) entry which is preliminary data.</text>
</comment>
<gene>
    <name evidence="1" type="ORF">AVEN_263725_1</name>
</gene>